<keyword evidence="2" id="KW-0812">Transmembrane</keyword>
<evidence type="ECO:0000313" key="4">
    <source>
        <dbReference type="EMBL" id="KZV91644.1"/>
    </source>
</evidence>
<evidence type="ECO:0000256" key="2">
    <source>
        <dbReference type="SAM" id="Phobius"/>
    </source>
</evidence>
<feature type="region of interest" description="Disordered" evidence="1">
    <location>
        <begin position="305"/>
        <end position="369"/>
    </location>
</feature>
<feature type="transmembrane region" description="Helical" evidence="2">
    <location>
        <begin position="221"/>
        <end position="241"/>
    </location>
</feature>
<accession>A0A165H9K7</accession>
<feature type="transmembrane region" description="Helical" evidence="2">
    <location>
        <begin position="127"/>
        <end position="148"/>
    </location>
</feature>
<keyword evidence="2" id="KW-1133">Transmembrane helix</keyword>
<reference evidence="4 5" key="1">
    <citation type="journal article" date="2016" name="Mol. Biol. Evol.">
        <title>Comparative Genomics of Early-Diverging Mushroom-Forming Fungi Provides Insights into the Origins of Lignocellulose Decay Capabilities.</title>
        <authorList>
            <person name="Nagy L.G."/>
            <person name="Riley R."/>
            <person name="Tritt A."/>
            <person name="Adam C."/>
            <person name="Daum C."/>
            <person name="Floudas D."/>
            <person name="Sun H."/>
            <person name="Yadav J.S."/>
            <person name="Pangilinan J."/>
            <person name="Larsson K.H."/>
            <person name="Matsuura K."/>
            <person name="Barry K."/>
            <person name="Labutti K."/>
            <person name="Kuo R."/>
            <person name="Ohm R.A."/>
            <person name="Bhattacharya S.S."/>
            <person name="Shirouzu T."/>
            <person name="Yoshinaga Y."/>
            <person name="Martin F.M."/>
            <person name="Grigoriev I.V."/>
            <person name="Hibbett D.S."/>
        </authorList>
    </citation>
    <scope>NUCLEOTIDE SEQUENCE [LARGE SCALE GENOMIC DNA]</scope>
    <source>
        <strain evidence="4 5">HHB12029</strain>
    </source>
</reference>
<sequence>MRLDPSQAADLLELFRKGDVLIATQYSHIAAASLLWWDYLLTLPQEIEFFWQGRLSWPAILFFVNRYLPILTETFTSAAITHPVGSDAVCKFFIAGITPWTGALEIFIAQSILLARLCAVYGNKRSFAVRMIAFFALTTAAVVGIFIWNEFVIKVTSHPFPGYNFTACLSITGTAPLYLIWIPVLLFESVAFALLMHMVVRQIKEDHRVRFSRKTLLHVILRDNIIYFVIILVLYMTEAMMWRFMEVPERELIDGPSVALISIMGNRMLLNIRRRNRANACPELLGTLTAAADAMLSEADREARWGGTTAVAPDSPPPKSKAPTNSSGTEGGLDLPLEEFSRPSFSSLYLPSSRTRNVCDGRTPRMAGP</sequence>
<feature type="transmembrane region" description="Helical" evidence="2">
    <location>
        <begin position="253"/>
        <end position="270"/>
    </location>
</feature>
<protein>
    <recommendedName>
        <fullName evidence="3">DUF6533 domain-containing protein</fullName>
    </recommendedName>
</protein>
<feature type="domain" description="DUF6533" evidence="3">
    <location>
        <begin position="26"/>
        <end position="71"/>
    </location>
</feature>
<dbReference type="STRING" id="1314781.A0A165H9K7"/>
<dbReference type="AlphaFoldDB" id="A0A165H9K7"/>
<evidence type="ECO:0000259" key="3">
    <source>
        <dbReference type="Pfam" id="PF20151"/>
    </source>
</evidence>
<keyword evidence="2" id="KW-0472">Membrane</keyword>
<keyword evidence="5" id="KW-1185">Reference proteome</keyword>
<dbReference type="OrthoDB" id="3349377at2759"/>
<evidence type="ECO:0000256" key="1">
    <source>
        <dbReference type="SAM" id="MobiDB-lite"/>
    </source>
</evidence>
<name>A0A165H9K7_EXIGL</name>
<gene>
    <name evidence="4" type="ORF">EXIGLDRAFT_92237</name>
</gene>
<dbReference type="Proteomes" id="UP000077266">
    <property type="component" value="Unassembled WGS sequence"/>
</dbReference>
<feature type="transmembrane region" description="Helical" evidence="2">
    <location>
        <begin position="178"/>
        <end position="200"/>
    </location>
</feature>
<proteinExistence type="predicted"/>
<evidence type="ECO:0000313" key="5">
    <source>
        <dbReference type="Proteomes" id="UP000077266"/>
    </source>
</evidence>
<dbReference type="Pfam" id="PF20151">
    <property type="entry name" value="DUF6533"/>
    <property type="match status" value="1"/>
</dbReference>
<feature type="transmembrane region" description="Helical" evidence="2">
    <location>
        <begin position="92"/>
        <end position="115"/>
    </location>
</feature>
<organism evidence="4 5">
    <name type="scientific">Exidia glandulosa HHB12029</name>
    <dbReference type="NCBI Taxonomy" id="1314781"/>
    <lineage>
        <taxon>Eukaryota</taxon>
        <taxon>Fungi</taxon>
        <taxon>Dikarya</taxon>
        <taxon>Basidiomycota</taxon>
        <taxon>Agaricomycotina</taxon>
        <taxon>Agaricomycetes</taxon>
        <taxon>Auriculariales</taxon>
        <taxon>Exidiaceae</taxon>
        <taxon>Exidia</taxon>
    </lineage>
</organism>
<dbReference type="InParanoid" id="A0A165H9K7"/>
<dbReference type="EMBL" id="KV426023">
    <property type="protein sequence ID" value="KZV91644.1"/>
    <property type="molecule type" value="Genomic_DNA"/>
</dbReference>
<feature type="compositionally biased region" description="Polar residues" evidence="1">
    <location>
        <begin position="343"/>
        <end position="356"/>
    </location>
</feature>
<dbReference type="InterPro" id="IPR045340">
    <property type="entry name" value="DUF6533"/>
</dbReference>